<dbReference type="Gene3D" id="3.90.1340.10">
    <property type="entry name" value="Phage tail collar domain"/>
    <property type="match status" value="1"/>
</dbReference>
<evidence type="ECO:0000259" key="1">
    <source>
        <dbReference type="Pfam" id="PF07484"/>
    </source>
</evidence>
<proteinExistence type="predicted"/>
<comment type="caution">
    <text evidence="2">The sequence shown here is derived from an EMBL/GenBank/DDBJ whole genome shotgun (WGS) entry which is preliminary data.</text>
</comment>
<feature type="domain" description="Phage tail collar" evidence="1">
    <location>
        <begin position="7"/>
        <end position="62"/>
    </location>
</feature>
<evidence type="ECO:0000313" key="2">
    <source>
        <dbReference type="EMBL" id="MBE8719266.1"/>
    </source>
</evidence>
<accession>A0ABR9T1N9</accession>
<dbReference type="RefSeq" id="WP_196938584.1">
    <property type="nucleotide sequence ID" value="NZ_MU158689.1"/>
</dbReference>
<evidence type="ECO:0000313" key="3">
    <source>
        <dbReference type="Proteomes" id="UP000618319"/>
    </source>
</evidence>
<gene>
    <name evidence="2" type="ORF">C4F40_00795</name>
</gene>
<keyword evidence="3" id="KW-1185">Reference proteome</keyword>
<reference evidence="2 3" key="1">
    <citation type="submission" date="2018-02" db="EMBL/GenBank/DDBJ databases">
        <title>Sphingobacterium KA21.</title>
        <authorList>
            <person name="Vasarhelyi B.M."/>
            <person name="Deshmukh S."/>
            <person name="Balint B."/>
            <person name="Kukolya J."/>
        </authorList>
    </citation>
    <scope>NUCLEOTIDE SEQUENCE [LARGE SCALE GENOMIC DNA]</scope>
    <source>
        <strain evidence="2 3">Ka21</strain>
    </source>
</reference>
<dbReference type="EMBL" id="PSKQ01000008">
    <property type="protein sequence ID" value="MBE8719266.1"/>
    <property type="molecule type" value="Genomic_DNA"/>
</dbReference>
<organism evidence="2 3">
    <name type="scientific">Sphingobacterium pedocola</name>
    <dbReference type="NCBI Taxonomy" id="2082722"/>
    <lineage>
        <taxon>Bacteria</taxon>
        <taxon>Pseudomonadati</taxon>
        <taxon>Bacteroidota</taxon>
        <taxon>Sphingobacteriia</taxon>
        <taxon>Sphingobacteriales</taxon>
        <taxon>Sphingobacteriaceae</taxon>
        <taxon>Sphingobacterium</taxon>
    </lineage>
</organism>
<dbReference type="SUPFAM" id="SSF88874">
    <property type="entry name" value="Receptor-binding domain of short tail fibre protein gp12"/>
    <property type="match status" value="1"/>
</dbReference>
<dbReference type="Proteomes" id="UP000618319">
    <property type="component" value="Unassembled WGS sequence"/>
</dbReference>
<dbReference type="InterPro" id="IPR011083">
    <property type="entry name" value="Phage_tail_collar_dom"/>
</dbReference>
<protein>
    <submittedName>
        <fullName evidence="2">Phage tail protein</fullName>
    </submittedName>
</protein>
<dbReference type="Pfam" id="PF07484">
    <property type="entry name" value="Collar"/>
    <property type="match status" value="1"/>
</dbReference>
<sequence length="180" mass="18922">MDHFLASIILFAGNYAPRGWAFCRGQLLSINSNSALFSLLGTTYGGDGQNTFALPNLGSRVPVGTGQGPGLRPYTLGETGGQELVTLTQTEIPHHSHFINISSANGTTELGADHLLATGNATIARGNTVAANMYTSATPNAMLSPQTVAPTGGSQPHLNMQPYLALNYIICMEGVYPSRN</sequence>
<dbReference type="InterPro" id="IPR037053">
    <property type="entry name" value="Phage_tail_collar_dom_sf"/>
</dbReference>
<name>A0ABR9T1N9_9SPHI</name>